<accession>A0A6P8ZH83</accession>
<sequence>MGDEVVDSVGDSFKVVEMGNKIYDFALILEKNGPLIMREKLDNGQKMYWTKTHWFQYKASRPGIVNLKTNFSEDAQFETYSMVRGMSKKSRQLPENWWLETLQKVPPGNGISQEKKNNLISLLPFIDETYHDFYRSLKVDGAIIEDTDPDLPSENEEEDHEDED</sequence>
<dbReference type="OrthoDB" id="6770474at2759"/>
<name>A0A6P8ZH83_THRPL</name>
<dbReference type="AlphaFoldDB" id="A0A6P8ZH83"/>
<protein>
    <submittedName>
        <fullName evidence="3">Uncharacterized protein LOC117639644</fullName>
    </submittedName>
</protein>
<keyword evidence="2" id="KW-1185">Reference proteome</keyword>
<dbReference type="KEGG" id="tpal:117639644"/>
<gene>
    <name evidence="3" type="primary">LOC117639644</name>
</gene>
<dbReference type="InParanoid" id="A0A6P8ZH83"/>
<dbReference type="RefSeq" id="XP_034231404.1">
    <property type="nucleotide sequence ID" value="XM_034375513.1"/>
</dbReference>
<feature type="region of interest" description="Disordered" evidence="1">
    <location>
        <begin position="144"/>
        <end position="164"/>
    </location>
</feature>
<reference evidence="3" key="1">
    <citation type="submission" date="2025-08" db="UniProtKB">
        <authorList>
            <consortium name="RefSeq"/>
        </authorList>
    </citation>
    <scope>IDENTIFICATION</scope>
    <source>
        <tissue evidence="3">Total insect</tissue>
    </source>
</reference>
<evidence type="ECO:0000313" key="2">
    <source>
        <dbReference type="Proteomes" id="UP000515158"/>
    </source>
</evidence>
<dbReference type="GeneID" id="117639644"/>
<organism evidence="3">
    <name type="scientific">Thrips palmi</name>
    <name type="common">Melon thrips</name>
    <dbReference type="NCBI Taxonomy" id="161013"/>
    <lineage>
        <taxon>Eukaryota</taxon>
        <taxon>Metazoa</taxon>
        <taxon>Ecdysozoa</taxon>
        <taxon>Arthropoda</taxon>
        <taxon>Hexapoda</taxon>
        <taxon>Insecta</taxon>
        <taxon>Pterygota</taxon>
        <taxon>Neoptera</taxon>
        <taxon>Paraneoptera</taxon>
        <taxon>Thysanoptera</taxon>
        <taxon>Terebrantia</taxon>
        <taxon>Thripoidea</taxon>
        <taxon>Thripidae</taxon>
        <taxon>Thrips</taxon>
    </lineage>
</organism>
<dbReference type="Proteomes" id="UP000515158">
    <property type="component" value="Unplaced"/>
</dbReference>
<evidence type="ECO:0000313" key="3">
    <source>
        <dbReference type="RefSeq" id="XP_034231404.1"/>
    </source>
</evidence>
<evidence type="ECO:0000256" key="1">
    <source>
        <dbReference type="SAM" id="MobiDB-lite"/>
    </source>
</evidence>
<proteinExistence type="predicted"/>